<reference evidence="12" key="1">
    <citation type="submission" date="2025-08" db="UniProtKB">
        <authorList>
            <consortium name="Ensembl"/>
        </authorList>
    </citation>
    <scope>IDENTIFICATION</scope>
</reference>
<feature type="domain" description="Ig-like" evidence="11">
    <location>
        <begin position="230"/>
        <end position="348"/>
    </location>
</feature>
<dbReference type="GO" id="GO:0042110">
    <property type="term" value="P:T cell activation"/>
    <property type="evidence" value="ECO:0007669"/>
    <property type="project" value="UniProtKB-ARBA"/>
</dbReference>
<keyword evidence="7" id="KW-0325">Glycoprotein</keyword>
<comment type="subcellular location">
    <subcellularLocation>
        <location evidence="1">Membrane</location>
    </subcellularLocation>
</comment>
<dbReference type="PROSITE" id="PS50835">
    <property type="entry name" value="IG_LIKE"/>
    <property type="match status" value="3"/>
</dbReference>
<dbReference type="InterPro" id="IPR007110">
    <property type="entry name" value="Ig-like_dom"/>
</dbReference>
<keyword evidence="2 10" id="KW-0812">Transmembrane</keyword>
<comment type="similarity">
    <text evidence="9">Belongs to the SKINT family.</text>
</comment>
<protein>
    <recommendedName>
        <fullName evidence="11">Ig-like domain-containing protein</fullName>
    </recommendedName>
</protein>
<dbReference type="Pfam" id="PF22705">
    <property type="entry name" value="C2-set_3"/>
    <property type="match status" value="2"/>
</dbReference>
<keyword evidence="6" id="KW-1015">Disulfide bond</keyword>
<name>A0A8C4SXC3_ERPCA</name>
<evidence type="ECO:0000259" key="11">
    <source>
        <dbReference type="PROSITE" id="PS50835"/>
    </source>
</evidence>
<keyword evidence="5 10" id="KW-0472">Membrane</keyword>
<dbReference type="GO" id="GO:0009897">
    <property type="term" value="C:external side of plasma membrane"/>
    <property type="evidence" value="ECO:0007669"/>
    <property type="project" value="TreeGrafter"/>
</dbReference>
<keyword evidence="3" id="KW-0732">Signal</keyword>
<evidence type="ECO:0000256" key="3">
    <source>
        <dbReference type="ARBA" id="ARBA00022729"/>
    </source>
</evidence>
<dbReference type="Proteomes" id="UP000694620">
    <property type="component" value="Unassembled WGS sequence"/>
</dbReference>
<evidence type="ECO:0000313" key="13">
    <source>
        <dbReference type="Proteomes" id="UP000694620"/>
    </source>
</evidence>
<evidence type="ECO:0000256" key="10">
    <source>
        <dbReference type="SAM" id="Phobius"/>
    </source>
</evidence>
<dbReference type="GO" id="GO:0050863">
    <property type="term" value="P:regulation of T cell activation"/>
    <property type="evidence" value="ECO:0007669"/>
    <property type="project" value="UniProtKB-ARBA"/>
</dbReference>
<evidence type="ECO:0000256" key="9">
    <source>
        <dbReference type="ARBA" id="ARBA00038221"/>
    </source>
</evidence>
<dbReference type="InterPro" id="IPR053896">
    <property type="entry name" value="BTN3A2-like_Ig-C"/>
</dbReference>
<dbReference type="GO" id="GO:0050852">
    <property type="term" value="P:T cell receptor signaling pathway"/>
    <property type="evidence" value="ECO:0007669"/>
    <property type="project" value="TreeGrafter"/>
</dbReference>
<keyword evidence="4 10" id="KW-1133">Transmembrane helix</keyword>
<evidence type="ECO:0000313" key="12">
    <source>
        <dbReference type="Ensembl" id="ENSECRP00000022970.1"/>
    </source>
</evidence>
<keyword evidence="13" id="KW-1185">Reference proteome</keyword>
<feature type="domain" description="Ig-like" evidence="11">
    <location>
        <begin position="132"/>
        <end position="228"/>
    </location>
</feature>
<dbReference type="Ensembl" id="ENSECRT00000023464.1">
    <property type="protein sequence ID" value="ENSECRP00000022970.1"/>
    <property type="gene ID" value="ENSECRG00000015476.1"/>
</dbReference>
<dbReference type="AlphaFoldDB" id="A0A8C4SXC3"/>
<evidence type="ECO:0000256" key="8">
    <source>
        <dbReference type="ARBA" id="ARBA00023319"/>
    </source>
</evidence>
<feature type="transmembrane region" description="Helical" evidence="10">
    <location>
        <begin position="7"/>
        <end position="26"/>
    </location>
</feature>
<keyword evidence="8" id="KW-0393">Immunoglobulin domain</keyword>
<dbReference type="InterPro" id="IPR003599">
    <property type="entry name" value="Ig_sub"/>
</dbReference>
<dbReference type="InterPro" id="IPR050504">
    <property type="entry name" value="IgSF_BTN/MOG"/>
</dbReference>
<evidence type="ECO:0000256" key="2">
    <source>
        <dbReference type="ARBA" id="ARBA00022692"/>
    </source>
</evidence>
<dbReference type="FunFam" id="2.60.40.10:FF:000142">
    <property type="entry name" value="V-set domain-containing T-cell activation inhibitor 1"/>
    <property type="match status" value="2"/>
</dbReference>
<dbReference type="GO" id="GO:0001817">
    <property type="term" value="P:regulation of cytokine production"/>
    <property type="evidence" value="ECO:0007669"/>
    <property type="project" value="TreeGrafter"/>
</dbReference>
<dbReference type="PANTHER" id="PTHR24100">
    <property type="entry name" value="BUTYROPHILIN"/>
    <property type="match status" value="1"/>
</dbReference>
<dbReference type="PANTHER" id="PTHR24100:SF130">
    <property type="entry name" value="BUTYROPHILIN-LIKE PROTEIN 9"/>
    <property type="match status" value="1"/>
</dbReference>
<dbReference type="Pfam" id="PF07686">
    <property type="entry name" value="V-set"/>
    <property type="match status" value="2"/>
</dbReference>
<feature type="domain" description="Ig-like" evidence="11">
    <location>
        <begin position="350"/>
        <end position="412"/>
    </location>
</feature>
<dbReference type="SUPFAM" id="SSF48726">
    <property type="entry name" value="Immunoglobulin"/>
    <property type="match status" value="4"/>
</dbReference>
<dbReference type="InterPro" id="IPR036179">
    <property type="entry name" value="Ig-like_dom_sf"/>
</dbReference>
<dbReference type="SMART" id="SM00409">
    <property type="entry name" value="IG"/>
    <property type="match status" value="2"/>
</dbReference>
<dbReference type="InterPro" id="IPR013783">
    <property type="entry name" value="Ig-like_fold"/>
</dbReference>
<proteinExistence type="inferred from homology"/>
<dbReference type="GO" id="GO:1903037">
    <property type="term" value="P:regulation of leukocyte cell-cell adhesion"/>
    <property type="evidence" value="ECO:0007669"/>
    <property type="project" value="UniProtKB-ARBA"/>
</dbReference>
<evidence type="ECO:0000256" key="6">
    <source>
        <dbReference type="ARBA" id="ARBA00023157"/>
    </source>
</evidence>
<evidence type="ECO:0000256" key="5">
    <source>
        <dbReference type="ARBA" id="ARBA00023136"/>
    </source>
</evidence>
<evidence type="ECO:0000256" key="4">
    <source>
        <dbReference type="ARBA" id="ARBA00022989"/>
    </source>
</evidence>
<dbReference type="Gene3D" id="2.60.40.10">
    <property type="entry name" value="Immunoglobulins"/>
    <property type="match status" value="4"/>
</dbReference>
<dbReference type="FunFam" id="2.60.40.10:FF:000088">
    <property type="entry name" value="Butyrophilin subfamily 1 member A1"/>
    <property type="match status" value="1"/>
</dbReference>
<evidence type="ECO:0000256" key="1">
    <source>
        <dbReference type="ARBA" id="ARBA00004370"/>
    </source>
</evidence>
<organism evidence="12 13">
    <name type="scientific">Erpetoichthys calabaricus</name>
    <name type="common">Rope fish</name>
    <name type="synonym">Calamoichthys calabaricus</name>
    <dbReference type="NCBI Taxonomy" id="27687"/>
    <lineage>
        <taxon>Eukaryota</taxon>
        <taxon>Metazoa</taxon>
        <taxon>Chordata</taxon>
        <taxon>Craniata</taxon>
        <taxon>Vertebrata</taxon>
        <taxon>Euteleostomi</taxon>
        <taxon>Actinopterygii</taxon>
        <taxon>Polypteriformes</taxon>
        <taxon>Polypteridae</taxon>
        <taxon>Erpetoichthys</taxon>
    </lineage>
</organism>
<dbReference type="GeneTree" id="ENSGT01040000240385"/>
<dbReference type="GO" id="GO:0005102">
    <property type="term" value="F:signaling receptor binding"/>
    <property type="evidence" value="ECO:0007669"/>
    <property type="project" value="TreeGrafter"/>
</dbReference>
<reference evidence="12" key="2">
    <citation type="submission" date="2025-09" db="UniProtKB">
        <authorList>
            <consortium name="Ensembl"/>
        </authorList>
    </citation>
    <scope>IDENTIFICATION</scope>
</reference>
<sequence length="438" mass="49893">MAGYILLIFRCGKCFILFIYTFLFIVKFNSFIVVGPSKPVVTYVGEDVVLPASLSPALNAEAFEVRWFTTDIMTPELLYINYNISRQSDTRRTLSIDNLKNRNVSLIIRNVHVSDDHLYRCLVYSGQREEETQVSLTVEGQFLGAQPSISMSSTEGQKTRLECSAEKWKPQPEVTWRDMNGADVTSQSTIKSERDSEGLLRVSSVLLVKEEYNVFSCLMRSKAPKIFSLPGRIQTNLRHYSFIVVSPSKPVVTYVGEDVVLPASLSPALNAEAFEVRWFTTDFMTPELLYINYRIRQQSDTRRTLSIDNLKNGNVSLIIRNVRVSDDHLYKCYVYSGLREEETEVSLTVEGQCTRLECSAEKWNPQPEVTWRDMNGADVMSQSTIKSERDSEGLLRVSSVLPVKEEYNVFSCLMRSKAPKPDWHSGLGIYSTSLIVWH</sequence>
<dbReference type="InterPro" id="IPR013106">
    <property type="entry name" value="Ig_V-set"/>
</dbReference>
<evidence type="ECO:0000256" key="7">
    <source>
        <dbReference type="ARBA" id="ARBA00023180"/>
    </source>
</evidence>
<accession>A0A8C4SXC3</accession>